<comment type="caution">
    <text evidence="1">The sequence shown here is derived from an EMBL/GenBank/DDBJ whole genome shotgun (WGS) entry which is preliminary data.</text>
</comment>
<dbReference type="EMBL" id="JBDIME010000002">
    <property type="protein sequence ID" value="MEN2788761.1"/>
    <property type="molecule type" value="Genomic_DNA"/>
</dbReference>
<dbReference type="InterPro" id="IPR027417">
    <property type="entry name" value="P-loop_NTPase"/>
</dbReference>
<keyword evidence="1" id="KW-0808">Transferase</keyword>
<proteinExistence type="predicted"/>
<dbReference type="GO" id="GO:0016301">
    <property type="term" value="F:kinase activity"/>
    <property type="evidence" value="ECO:0007669"/>
    <property type="project" value="UniProtKB-KW"/>
</dbReference>
<protein>
    <submittedName>
        <fullName evidence="1">Kinase</fullName>
    </submittedName>
</protein>
<gene>
    <name evidence="1" type="ORF">ABC974_03915</name>
</gene>
<organism evidence="1 2">
    <name type="scientific">Sphingomonas oligophenolica</name>
    <dbReference type="NCBI Taxonomy" id="301154"/>
    <lineage>
        <taxon>Bacteria</taxon>
        <taxon>Pseudomonadati</taxon>
        <taxon>Pseudomonadota</taxon>
        <taxon>Alphaproteobacteria</taxon>
        <taxon>Sphingomonadales</taxon>
        <taxon>Sphingomonadaceae</taxon>
        <taxon>Sphingomonas</taxon>
    </lineage>
</organism>
<evidence type="ECO:0000313" key="1">
    <source>
        <dbReference type="EMBL" id="MEN2788761.1"/>
    </source>
</evidence>
<dbReference type="Gene3D" id="3.40.50.300">
    <property type="entry name" value="P-loop containing nucleotide triphosphate hydrolases"/>
    <property type="match status" value="1"/>
</dbReference>
<keyword evidence="2" id="KW-1185">Reference proteome</keyword>
<keyword evidence="1" id="KW-0418">Kinase</keyword>
<name>A0ABU9XYX0_9SPHN</name>
<dbReference type="Proteomes" id="UP001419910">
    <property type="component" value="Unassembled WGS sequence"/>
</dbReference>
<sequence>MTGLPGVAPAALIVDHDLPEQYLDIVEHYWRPLAHRIAEVRATLSRPIIIGVNGAQGSGKSTLCDFLARSLLPEIGLSAATLSLDDLYLSRAARERLARDVHPLFATRGVPGTHDVELGRVILDRVISGQPGEIRLPRFDKRNDDCAPIKAWPRLALPIDVFLFEGWCIGAQPRGDAALVEPINALERDEDSAGIWRRHVNRALAGAYQALFERIDLLVMLQPPSFEAVAANRALQERKLAASGAKGRTMDAAALHRFMLHYERLTRHMFAEMPARADVLFHLDDNQRPIGMTQRATTAGH</sequence>
<dbReference type="RefSeq" id="WP_343890772.1">
    <property type="nucleotide sequence ID" value="NZ_BAAAEH010000035.1"/>
</dbReference>
<reference evidence="1 2" key="1">
    <citation type="submission" date="2024-05" db="EMBL/GenBank/DDBJ databases">
        <authorList>
            <person name="Liu Q."/>
            <person name="Xin Y.-H."/>
        </authorList>
    </citation>
    <scope>NUCLEOTIDE SEQUENCE [LARGE SCALE GENOMIC DNA]</scope>
    <source>
        <strain evidence="1 2">CGMCC 1.10181</strain>
    </source>
</reference>
<evidence type="ECO:0000313" key="2">
    <source>
        <dbReference type="Proteomes" id="UP001419910"/>
    </source>
</evidence>
<accession>A0ABU9XYX0</accession>
<dbReference type="SUPFAM" id="SSF52540">
    <property type="entry name" value="P-loop containing nucleoside triphosphate hydrolases"/>
    <property type="match status" value="1"/>
</dbReference>